<keyword evidence="6" id="KW-0156">Chromatin regulator</keyword>
<dbReference type="SMART" id="SM00249">
    <property type="entry name" value="PHD"/>
    <property type="match status" value="1"/>
</dbReference>
<evidence type="ECO:0000256" key="6">
    <source>
        <dbReference type="ARBA" id="ARBA00022853"/>
    </source>
</evidence>
<dbReference type="InterPro" id="IPR013083">
    <property type="entry name" value="Znf_RING/FYVE/PHD"/>
</dbReference>
<sequence>MLVLHWTKSMPTTIKYKLNCTSVMLNFVTLLFGQLFVERIAPDPNFWTIATREAREFFVNGILPEIMGKRYTRALVPCSKNLPSSDDDDAYWCICQQLIEDSTLIRCDNMNYKIKWYHPSCVQLKEIPQDKWLCPQCFSKP</sequence>
<keyword evidence="7" id="KW-0539">Nucleus</keyword>
<evidence type="ECO:0000256" key="2">
    <source>
        <dbReference type="ARBA" id="ARBA00010210"/>
    </source>
</evidence>
<evidence type="ECO:0000256" key="3">
    <source>
        <dbReference type="ARBA" id="ARBA00022723"/>
    </source>
</evidence>
<evidence type="ECO:0000256" key="5">
    <source>
        <dbReference type="ARBA" id="ARBA00022833"/>
    </source>
</evidence>
<evidence type="ECO:0000256" key="7">
    <source>
        <dbReference type="ARBA" id="ARBA00023242"/>
    </source>
</evidence>
<keyword evidence="3" id="KW-0479">Metal-binding</keyword>
<dbReference type="AlphaFoldDB" id="A0AAU9VIZ5"/>
<dbReference type="InterPro" id="IPR019787">
    <property type="entry name" value="Znf_PHD-finger"/>
</dbReference>
<evidence type="ECO:0000259" key="8">
    <source>
        <dbReference type="SMART" id="SM00249"/>
    </source>
</evidence>
<evidence type="ECO:0000313" key="9">
    <source>
        <dbReference type="EMBL" id="CAH3031327.1"/>
    </source>
</evidence>
<dbReference type="PANTHER" id="PTHR10333">
    <property type="entry name" value="INHIBITOR OF GROWTH PROTEIN"/>
    <property type="match status" value="1"/>
</dbReference>
<evidence type="ECO:0000313" key="10">
    <source>
        <dbReference type="Proteomes" id="UP001159428"/>
    </source>
</evidence>
<comment type="similarity">
    <text evidence="2">Belongs to the ING family.</text>
</comment>
<protein>
    <recommendedName>
        <fullName evidence="8">Zinc finger PHD-type domain-containing protein</fullName>
    </recommendedName>
</protein>
<evidence type="ECO:0000256" key="1">
    <source>
        <dbReference type="ARBA" id="ARBA00004123"/>
    </source>
</evidence>
<dbReference type="Gene3D" id="3.30.40.10">
    <property type="entry name" value="Zinc/RING finger domain, C3HC4 (zinc finger)"/>
    <property type="match status" value="1"/>
</dbReference>
<evidence type="ECO:0000256" key="4">
    <source>
        <dbReference type="ARBA" id="ARBA00022771"/>
    </source>
</evidence>
<dbReference type="InterPro" id="IPR011011">
    <property type="entry name" value="Znf_FYVE_PHD"/>
</dbReference>
<keyword evidence="10" id="KW-1185">Reference proteome</keyword>
<dbReference type="Proteomes" id="UP001159428">
    <property type="component" value="Unassembled WGS sequence"/>
</dbReference>
<feature type="domain" description="Zinc finger PHD-type" evidence="8">
    <location>
        <begin position="92"/>
        <end position="138"/>
    </location>
</feature>
<keyword evidence="4" id="KW-0863">Zinc-finger</keyword>
<dbReference type="InterPro" id="IPR028651">
    <property type="entry name" value="ING_fam"/>
</dbReference>
<dbReference type="SUPFAM" id="SSF57903">
    <property type="entry name" value="FYVE/PHD zinc finger"/>
    <property type="match status" value="1"/>
</dbReference>
<proteinExistence type="inferred from homology"/>
<accession>A0AAU9VIZ5</accession>
<comment type="caution">
    <text evidence="9">The sequence shown here is derived from an EMBL/GenBank/DDBJ whole genome shotgun (WGS) entry which is preliminary data.</text>
</comment>
<comment type="subcellular location">
    <subcellularLocation>
        <location evidence="1">Nucleus</location>
    </subcellularLocation>
</comment>
<dbReference type="Pfam" id="PF00628">
    <property type="entry name" value="PHD"/>
    <property type="match status" value="1"/>
</dbReference>
<dbReference type="GO" id="GO:0005634">
    <property type="term" value="C:nucleus"/>
    <property type="evidence" value="ECO:0007669"/>
    <property type="project" value="UniProtKB-SubCell"/>
</dbReference>
<gene>
    <name evidence="9" type="ORF">PMEA_00000011</name>
</gene>
<organism evidence="9 10">
    <name type="scientific">Pocillopora meandrina</name>
    <dbReference type="NCBI Taxonomy" id="46732"/>
    <lineage>
        <taxon>Eukaryota</taxon>
        <taxon>Metazoa</taxon>
        <taxon>Cnidaria</taxon>
        <taxon>Anthozoa</taxon>
        <taxon>Hexacorallia</taxon>
        <taxon>Scleractinia</taxon>
        <taxon>Astrocoeniina</taxon>
        <taxon>Pocilloporidae</taxon>
        <taxon>Pocillopora</taxon>
    </lineage>
</organism>
<dbReference type="InterPro" id="IPR001965">
    <property type="entry name" value="Znf_PHD"/>
</dbReference>
<dbReference type="EMBL" id="CALNXJ010000001">
    <property type="protein sequence ID" value="CAH3031327.1"/>
    <property type="molecule type" value="Genomic_DNA"/>
</dbReference>
<dbReference type="PANTHER" id="PTHR10333:SF42">
    <property type="entry name" value="INHIBITOR OF GROWTH PROTEIN 5"/>
    <property type="match status" value="1"/>
</dbReference>
<name>A0AAU9VIZ5_9CNID</name>
<keyword evidence="5" id="KW-0862">Zinc</keyword>
<dbReference type="GO" id="GO:0008270">
    <property type="term" value="F:zinc ion binding"/>
    <property type="evidence" value="ECO:0007669"/>
    <property type="project" value="UniProtKB-KW"/>
</dbReference>
<dbReference type="GO" id="GO:0006325">
    <property type="term" value="P:chromatin organization"/>
    <property type="evidence" value="ECO:0007669"/>
    <property type="project" value="UniProtKB-KW"/>
</dbReference>
<reference evidence="9 10" key="1">
    <citation type="submission" date="2022-05" db="EMBL/GenBank/DDBJ databases">
        <authorList>
            <consortium name="Genoscope - CEA"/>
            <person name="William W."/>
        </authorList>
    </citation>
    <scope>NUCLEOTIDE SEQUENCE [LARGE SCALE GENOMIC DNA]</scope>
</reference>